<reference evidence="2" key="1">
    <citation type="submission" date="2014-03" db="EMBL/GenBank/DDBJ databases">
        <authorList>
            <person name="Aksoy S."/>
            <person name="Warren W."/>
            <person name="Wilson R.K."/>
        </authorList>
    </citation>
    <scope>NUCLEOTIDE SEQUENCE [LARGE SCALE GENOMIC DNA]</scope>
    <source>
        <strain evidence="2">IAEA</strain>
    </source>
</reference>
<sequence>MSPDIHNELDNTELTLTLASHLSYFALSTNPLKQNIGSKDRVMHLQFMILILYFPLHFDPRSPRQEGSALLLVLKSRSYLLILGQIKFAGVA</sequence>
<proteinExistence type="predicted"/>
<organism evidence="1 2">
    <name type="scientific">Glossina pallidipes</name>
    <name type="common">Tsetse fly</name>
    <dbReference type="NCBI Taxonomy" id="7398"/>
    <lineage>
        <taxon>Eukaryota</taxon>
        <taxon>Metazoa</taxon>
        <taxon>Ecdysozoa</taxon>
        <taxon>Arthropoda</taxon>
        <taxon>Hexapoda</taxon>
        <taxon>Insecta</taxon>
        <taxon>Pterygota</taxon>
        <taxon>Neoptera</taxon>
        <taxon>Endopterygota</taxon>
        <taxon>Diptera</taxon>
        <taxon>Brachycera</taxon>
        <taxon>Muscomorpha</taxon>
        <taxon>Hippoboscoidea</taxon>
        <taxon>Glossinidae</taxon>
        <taxon>Glossina</taxon>
    </lineage>
</organism>
<evidence type="ECO:0000313" key="1">
    <source>
        <dbReference type="EnsemblMetazoa" id="GPAI041108-PA"/>
    </source>
</evidence>
<name>A0A1B0ACH4_GLOPL</name>
<dbReference type="EnsemblMetazoa" id="GPAI041108-RA">
    <property type="protein sequence ID" value="GPAI041108-PA"/>
    <property type="gene ID" value="GPAI041108"/>
</dbReference>
<dbReference type="VEuPathDB" id="VectorBase:GPAI041108"/>
<accession>A0A1B0ACH4</accession>
<reference evidence="1" key="2">
    <citation type="submission" date="2020-05" db="UniProtKB">
        <authorList>
            <consortium name="EnsemblMetazoa"/>
        </authorList>
    </citation>
    <scope>IDENTIFICATION</scope>
    <source>
        <strain evidence="1">IAEA</strain>
    </source>
</reference>
<dbReference type="Proteomes" id="UP000092445">
    <property type="component" value="Unassembled WGS sequence"/>
</dbReference>
<dbReference type="AlphaFoldDB" id="A0A1B0ACH4"/>
<protein>
    <submittedName>
        <fullName evidence="1">Uncharacterized protein</fullName>
    </submittedName>
</protein>
<evidence type="ECO:0000313" key="2">
    <source>
        <dbReference type="Proteomes" id="UP000092445"/>
    </source>
</evidence>
<keyword evidence="2" id="KW-1185">Reference proteome</keyword>